<name>A0AA94L0B3_9MICO</name>
<dbReference type="EMBL" id="FOZN01000003">
    <property type="protein sequence ID" value="SFS16436.1"/>
    <property type="molecule type" value="Genomic_DNA"/>
</dbReference>
<proteinExistence type="predicted"/>
<reference evidence="1 2" key="1">
    <citation type="submission" date="2016-10" db="EMBL/GenBank/DDBJ databases">
        <authorList>
            <person name="Varghese N."/>
            <person name="Submissions S."/>
        </authorList>
    </citation>
    <scope>NUCLEOTIDE SEQUENCE [LARGE SCALE GENOMIC DNA]</scope>
    <source>
        <strain evidence="1 2">IAM 15147</strain>
    </source>
</reference>
<dbReference type="AlphaFoldDB" id="A0AA94L0B3"/>
<keyword evidence="2" id="KW-1185">Reference proteome</keyword>
<protein>
    <submittedName>
        <fullName evidence="1">Uncharacterized protein</fullName>
    </submittedName>
</protein>
<accession>A0AA94L0B3</accession>
<dbReference type="Proteomes" id="UP000198506">
    <property type="component" value="Unassembled WGS sequence"/>
</dbReference>
<comment type="caution">
    <text evidence="1">The sequence shown here is derived from an EMBL/GenBank/DDBJ whole genome shotgun (WGS) entry which is preliminary data.</text>
</comment>
<organism evidence="1 2">
    <name type="scientific">Agrococcus baldri</name>
    <dbReference type="NCBI Taxonomy" id="153730"/>
    <lineage>
        <taxon>Bacteria</taxon>
        <taxon>Bacillati</taxon>
        <taxon>Actinomycetota</taxon>
        <taxon>Actinomycetes</taxon>
        <taxon>Micrococcales</taxon>
        <taxon>Microbacteriaceae</taxon>
        <taxon>Agrococcus</taxon>
    </lineage>
</organism>
<gene>
    <name evidence="1" type="ORF">SAMN04487783_2287</name>
</gene>
<evidence type="ECO:0000313" key="2">
    <source>
        <dbReference type="Proteomes" id="UP000198506"/>
    </source>
</evidence>
<sequence>MNKHSVPESDSSPVDLPLVVLIVSLDGTMTATIDGAEYAPGPGEAAWTRASFPEIIDHAGADRTRAIRVEVHEVDGSTFTEVLAAKPRRPAPEPEVPEPVVESRAARRRRQVEPVLVEITGDGFVPGEDISCALILTRADAAPDGTASAMLDTNQLTAGADGTLLLVGHVSGRVVTRSLA</sequence>
<evidence type="ECO:0000313" key="1">
    <source>
        <dbReference type="EMBL" id="SFS16436.1"/>
    </source>
</evidence>